<accession>A0A2U1LIV2</accession>
<sequence length="120" mass="13522">MWSLKDLQTRWNLSQVMQMIDVYTKFAYEEAAIPVIPGRKSTVTYTIEALMGDRPQLQLMNVGGLNYHEVNGGNVQVPESIGPVSASKAKGQLKTLSRVVNQLRQLRLVVLEIQGQRRKP</sequence>
<name>A0A2U1LIV2_ARTAN</name>
<gene>
    <name evidence="1" type="ORF">CTI12_AA486590</name>
</gene>
<keyword evidence="2" id="KW-1185">Reference proteome</keyword>
<organism evidence="1 2">
    <name type="scientific">Artemisia annua</name>
    <name type="common">Sweet wormwood</name>
    <dbReference type="NCBI Taxonomy" id="35608"/>
    <lineage>
        <taxon>Eukaryota</taxon>
        <taxon>Viridiplantae</taxon>
        <taxon>Streptophyta</taxon>
        <taxon>Embryophyta</taxon>
        <taxon>Tracheophyta</taxon>
        <taxon>Spermatophyta</taxon>
        <taxon>Magnoliopsida</taxon>
        <taxon>eudicotyledons</taxon>
        <taxon>Gunneridae</taxon>
        <taxon>Pentapetalae</taxon>
        <taxon>asterids</taxon>
        <taxon>campanulids</taxon>
        <taxon>Asterales</taxon>
        <taxon>Asteraceae</taxon>
        <taxon>Asteroideae</taxon>
        <taxon>Anthemideae</taxon>
        <taxon>Artemisiinae</taxon>
        <taxon>Artemisia</taxon>
    </lineage>
</organism>
<evidence type="ECO:0000313" key="1">
    <source>
        <dbReference type="EMBL" id="PWA48928.1"/>
    </source>
</evidence>
<protein>
    <submittedName>
        <fullName evidence="1">Uncharacterized protein</fullName>
    </submittedName>
</protein>
<dbReference type="Proteomes" id="UP000245207">
    <property type="component" value="Unassembled WGS sequence"/>
</dbReference>
<dbReference type="OrthoDB" id="1350766at2759"/>
<dbReference type="AlphaFoldDB" id="A0A2U1LIV2"/>
<dbReference type="STRING" id="35608.A0A2U1LIV2"/>
<evidence type="ECO:0000313" key="2">
    <source>
        <dbReference type="Proteomes" id="UP000245207"/>
    </source>
</evidence>
<proteinExistence type="predicted"/>
<reference evidence="1 2" key="1">
    <citation type="journal article" date="2018" name="Mol. Plant">
        <title>The genome of Artemisia annua provides insight into the evolution of Asteraceae family and artemisinin biosynthesis.</title>
        <authorList>
            <person name="Shen Q."/>
            <person name="Zhang L."/>
            <person name="Liao Z."/>
            <person name="Wang S."/>
            <person name="Yan T."/>
            <person name="Shi P."/>
            <person name="Liu M."/>
            <person name="Fu X."/>
            <person name="Pan Q."/>
            <person name="Wang Y."/>
            <person name="Lv Z."/>
            <person name="Lu X."/>
            <person name="Zhang F."/>
            <person name="Jiang W."/>
            <person name="Ma Y."/>
            <person name="Chen M."/>
            <person name="Hao X."/>
            <person name="Li L."/>
            <person name="Tang Y."/>
            <person name="Lv G."/>
            <person name="Zhou Y."/>
            <person name="Sun X."/>
            <person name="Brodelius P.E."/>
            <person name="Rose J.K.C."/>
            <person name="Tang K."/>
        </authorList>
    </citation>
    <scope>NUCLEOTIDE SEQUENCE [LARGE SCALE GENOMIC DNA]</scope>
    <source>
        <strain evidence="2">cv. Huhao1</strain>
        <tissue evidence="1">Leaf</tissue>
    </source>
</reference>
<dbReference type="EMBL" id="PKPP01009157">
    <property type="protein sequence ID" value="PWA48928.1"/>
    <property type="molecule type" value="Genomic_DNA"/>
</dbReference>
<comment type="caution">
    <text evidence="1">The sequence shown here is derived from an EMBL/GenBank/DDBJ whole genome shotgun (WGS) entry which is preliminary data.</text>
</comment>